<protein>
    <recommendedName>
        <fullName evidence="2">WIBG Mago-binding domain-containing protein</fullName>
    </recommendedName>
</protein>
<reference evidence="3" key="1">
    <citation type="submission" date="2021-01" db="EMBL/GenBank/DDBJ databases">
        <authorList>
            <consortium name="Genoscope - CEA"/>
            <person name="William W."/>
        </authorList>
    </citation>
    <scope>NUCLEOTIDE SEQUENCE</scope>
</reference>
<dbReference type="EMBL" id="CAJJDP010000063">
    <property type="protein sequence ID" value="CAD8174710.1"/>
    <property type="molecule type" value="Genomic_DNA"/>
</dbReference>
<feature type="compositionally biased region" description="Basic and acidic residues" evidence="1">
    <location>
        <begin position="10"/>
        <end position="30"/>
    </location>
</feature>
<comment type="caution">
    <text evidence="3">The sequence shown here is derived from an EMBL/GenBank/DDBJ whole genome shotgun (WGS) entry which is preliminary data.</text>
</comment>
<gene>
    <name evidence="3" type="ORF">POCTA_138.1.T0640120</name>
</gene>
<dbReference type="Pfam" id="PF09282">
    <property type="entry name" value="Mago-bind"/>
    <property type="match status" value="1"/>
</dbReference>
<feature type="region of interest" description="Disordered" evidence="1">
    <location>
        <begin position="1"/>
        <end position="74"/>
    </location>
</feature>
<dbReference type="SMART" id="SM01273">
    <property type="entry name" value="Mago-bind"/>
    <property type="match status" value="1"/>
</dbReference>
<sequence length="153" mass="18255">MSEIQELIDNFERIEIKENDKKEDTKEQKIEQQSNQDESKDTIVKETNDDQKQQQEQDQQNQNNKDDLNNDQFIEKQLEEALTNKLIIQEQNKGEKYQVQDQVNIDDQLQKQEHTIIKGTMRSDGTMRKDIKVRAGYKNADMVQRYVIPQKRK</sequence>
<dbReference type="OrthoDB" id="21625at2759"/>
<evidence type="ECO:0000256" key="1">
    <source>
        <dbReference type="SAM" id="MobiDB-lite"/>
    </source>
</evidence>
<accession>A0A8S1VBX4</accession>
<proteinExistence type="predicted"/>
<evidence type="ECO:0000313" key="3">
    <source>
        <dbReference type="EMBL" id="CAD8174710.1"/>
    </source>
</evidence>
<dbReference type="Proteomes" id="UP000683925">
    <property type="component" value="Unassembled WGS sequence"/>
</dbReference>
<keyword evidence="4" id="KW-1185">Reference proteome</keyword>
<evidence type="ECO:0000259" key="2">
    <source>
        <dbReference type="SMART" id="SM01273"/>
    </source>
</evidence>
<name>A0A8S1VBX4_PAROT</name>
<feature type="compositionally biased region" description="Basic and acidic residues" evidence="1">
    <location>
        <begin position="64"/>
        <end position="74"/>
    </location>
</feature>
<dbReference type="AlphaFoldDB" id="A0A8S1VBX4"/>
<organism evidence="3 4">
    <name type="scientific">Paramecium octaurelia</name>
    <dbReference type="NCBI Taxonomy" id="43137"/>
    <lineage>
        <taxon>Eukaryota</taxon>
        <taxon>Sar</taxon>
        <taxon>Alveolata</taxon>
        <taxon>Ciliophora</taxon>
        <taxon>Intramacronucleata</taxon>
        <taxon>Oligohymenophorea</taxon>
        <taxon>Peniculida</taxon>
        <taxon>Parameciidae</taxon>
        <taxon>Paramecium</taxon>
    </lineage>
</organism>
<feature type="domain" description="WIBG Mago-binding" evidence="2">
    <location>
        <begin position="113"/>
        <end position="139"/>
    </location>
</feature>
<feature type="compositionally biased region" description="Basic and acidic residues" evidence="1">
    <location>
        <begin position="37"/>
        <end position="55"/>
    </location>
</feature>
<dbReference type="InterPro" id="IPR015362">
    <property type="entry name" value="WIBG_mago-bd"/>
</dbReference>
<evidence type="ECO:0000313" key="4">
    <source>
        <dbReference type="Proteomes" id="UP000683925"/>
    </source>
</evidence>